<evidence type="ECO:0000313" key="1">
    <source>
        <dbReference type="EMBL" id="KAF0901516.1"/>
    </source>
</evidence>
<protein>
    <submittedName>
        <fullName evidence="1">Uncharacterized protein</fullName>
    </submittedName>
</protein>
<accession>A0A6G1CMZ7</accession>
<name>A0A6G1CMZ7_9ORYZ</name>
<comment type="caution">
    <text evidence="1">The sequence shown here is derived from an EMBL/GenBank/DDBJ whole genome shotgun (WGS) entry which is preliminary data.</text>
</comment>
<organism evidence="1 2">
    <name type="scientific">Oryza meyeriana var. granulata</name>
    <dbReference type="NCBI Taxonomy" id="110450"/>
    <lineage>
        <taxon>Eukaryota</taxon>
        <taxon>Viridiplantae</taxon>
        <taxon>Streptophyta</taxon>
        <taxon>Embryophyta</taxon>
        <taxon>Tracheophyta</taxon>
        <taxon>Spermatophyta</taxon>
        <taxon>Magnoliopsida</taxon>
        <taxon>Liliopsida</taxon>
        <taxon>Poales</taxon>
        <taxon>Poaceae</taxon>
        <taxon>BOP clade</taxon>
        <taxon>Oryzoideae</taxon>
        <taxon>Oryzeae</taxon>
        <taxon>Oryzinae</taxon>
        <taxon>Oryza</taxon>
        <taxon>Oryza meyeriana</taxon>
    </lineage>
</organism>
<evidence type="ECO:0000313" key="2">
    <source>
        <dbReference type="Proteomes" id="UP000479710"/>
    </source>
</evidence>
<dbReference type="AlphaFoldDB" id="A0A6G1CMZ7"/>
<gene>
    <name evidence="1" type="ORF">E2562_003499</name>
</gene>
<sequence length="60" mass="6894">MEKRSELVRCCAEKTHGGVEETRAQRSRSAAAARYSTVGTVHPRCYEDWQRLRKMRIAGL</sequence>
<dbReference type="Proteomes" id="UP000479710">
    <property type="component" value="Unassembled WGS sequence"/>
</dbReference>
<reference evidence="1 2" key="1">
    <citation type="submission" date="2019-11" db="EMBL/GenBank/DDBJ databases">
        <title>Whole genome sequence of Oryza granulata.</title>
        <authorList>
            <person name="Li W."/>
        </authorList>
    </citation>
    <scope>NUCLEOTIDE SEQUENCE [LARGE SCALE GENOMIC DNA]</scope>
    <source>
        <strain evidence="2">cv. Menghai</strain>
        <tissue evidence="1">Leaf</tissue>
    </source>
</reference>
<dbReference type="EMBL" id="SPHZ02000008">
    <property type="protein sequence ID" value="KAF0901516.1"/>
    <property type="molecule type" value="Genomic_DNA"/>
</dbReference>
<keyword evidence="2" id="KW-1185">Reference proteome</keyword>
<proteinExistence type="predicted"/>